<dbReference type="Proteomes" id="UP000255515">
    <property type="component" value="Unassembled WGS sequence"/>
</dbReference>
<evidence type="ECO:0000313" key="1">
    <source>
        <dbReference type="EMBL" id="SUV53137.1"/>
    </source>
</evidence>
<sequence>MKMNNKYLKLLQDYDKHCLRIAKATSINIHETAKEKQARIKHLEADYVRWFEYYFPNYAKKKSAWFHAKMAKIVVQNKRLRLLAEMFRSAGKSVHIDMGIPLYLYLAKSELKFMLLVGETEPKAKKLLSSIQAQLQFNNRIKNDYGEKFSAGNWADGDFATTDGVRFMSLGFGQNPRGAREEASRPDYIVVDDVDSKKSVNNDRIMREAVDFITEDIWGCFDSDETATERFVFANNNFHKNSITNRLKLYFKSVIEKETLENEDGENISLDDFGSNTHFEILSVCAVKNLKDFTPEWPEKTSADYWRKKFHSMPYRSFMREYMHTHIEDGAVFKYEDIDYKKALPLKEYDDLCFYGDLSYKENADYKAMILVGKKGKEYHILLAYMQQKSRAHCAKWLYDQYEKFSLDRFNIRYMIEGLFAMDEFTSDFDLEGEKRGYYIPVVADKRSKTDKYDRIESLSGYFERKNVFFNSEQKDADMQTLIDQFLAFEKGSQAHDDGPDAVHGAFKWLSTRARKSSSTYAFGARINSRY</sequence>
<dbReference type="AlphaFoldDB" id="A0A380ZUY3"/>
<evidence type="ECO:0000313" key="2">
    <source>
        <dbReference type="Proteomes" id="UP000255515"/>
    </source>
</evidence>
<protein>
    <submittedName>
        <fullName evidence="1">Phage uncharacterized protein, C-terminal domain</fullName>
    </submittedName>
</protein>
<dbReference type="NCBIfam" id="TIGR01630">
    <property type="entry name" value="psiM2_ORF9"/>
    <property type="match status" value="1"/>
</dbReference>
<accession>A0A380ZUY3</accession>
<gene>
    <name evidence="1" type="ORF">NCTC11661_02284</name>
</gene>
<name>A0A380ZUY3_9FLAO</name>
<dbReference type="EMBL" id="UFTJ01000005">
    <property type="protein sequence ID" value="SUV53137.1"/>
    <property type="molecule type" value="Genomic_DNA"/>
</dbReference>
<proteinExistence type="predicted"/>
<organism evidence="1 2">
    <name type="scientific">Bergeyella zoohelcum</name>
    <dbReference type="NCBI Taxonomy" id="1015"/>
    <lineage>
        <taxon>Bacteria</taxon>
        <taxon>Pseudomonadati</taxon>
        <taxon>Bacteroidota</taxon>
        <taxon>Flavobacteriia</taxon>
        <taxon>Flavobacteriales</taxon>
        <taxon>Weeksellaceae</taxon>
        <taxon>Bergeyella</taxon>
    </lineage>
</organism>
<dbReference type="InterPro" id="IPR006517">
    <property type="entry name" value="Phage_terminase_lsu-like_C"/>
</dbReference>
<reference evidence="1 2" key="1">
    <citation type="submission" date="2018-06" db="EMBL/GenBank/DDBJ databases">
        <authorList>
            <consortium name="Pathogen Informatics"/>
            <person name="Doyle S."/>
        </authorList>
    </citation>
    <scope>NUCLEOTIDE SEQUENCE [LARGE SCALE GENOMIC DNA]</scope>
    <source>
        <strain evidence="1 2">NCTC11661</strain>
    </source>
</reference>